<accession>A0A0B4XM80</accession>
<dbReference type="HOGENOM" id="CLU_056184_1_0_6"/>
<feature type="domain" description="Calcineurin-like phosphoesterase" evidence="9">
    <location>
        <begin position="4"/>
        <end position="166"/>
    </location>
</feature>
<dbReference type="KEGG" id="apac:S7S_14935"/>
<evidence type="ECO:0000256" key="2">
    <source>
        <dbReference type="ARBA" id="ARBA00005419"/>
    </source>
</evidence>
<organism evidence="10 11">
    <name type="scientific">Isoalcanivorax pacificus W11-5</name>
    <dbReference type="NCBI Taxonomy" id="391936"/>
    <lineage>
        <taxon>Bacteria</taxon>
        <taxon>Pseudomonadati</taxon>
        <taxon>Pseudomonadota</taxon>
        <taxon>Gammaproteobacteria</taxon>
        <taxon>Oceanospirillales</taxon>
        <taxon>Alcanivoracaceae</taxon>
        <taxon>Isoalcanivorax</taxon>
    </lineage>
</organism>
<dbReference type="EC" id="3.6.1.41" evidence="3"/>
<sequence length="272" mass="29578">MSHYVIGDIQGCLGALQRLLDTIRFDPAEDRLLLAGDLVSRGEDSLGTLRLLHSLRDNVATVLGNHDLHLLALAAGAAPVREKERDLAAILAAEDCDTLLDWLRGQPLALALPAWNSVITHAGIPPLWSLADTLSRAAEVEQALRGPQASAFFHAMYGNSPDRWDDTLTGMTRLRVITNHLTRMRFVDADGALDLTTKGEADAPPTGFVPWFMHPARHATGVRILFGHWAALNGNTPADVNVVALDTGCVWGGQLSALRLEDNRLFRCDCGR</sequence>
<evidence type="ECO:0000256" key="6">
    <source>
        <dbReference type="ARBA" id="ARBA00032248"/>
    </source>
</evidence>
<dbReference type="NCBIfam" id="TIGR00668">
    <property type="entry name" value="apaH"/>
    <property type="match status" value="1"/>
</dbReference>
<evidence type="ECO:0000256" key="1">
    <source>
        <dbReference type="ARBA" id="ARBA00003413"/>
    </source>
</evidence>
<evidence type="ECO:0000313" key="11">
    <source>
        <dbReference type="Proteomes" id="UP000006764"/>
    </source>
</evidence>
<gene>
    <name evidence="10" type="primary">apaH</name>
    <name evidence="10" type="ORF">S7S_14935</name>
</gene>
<comment type="catalytic activity">
    <reaction evidence="8">
        <text>P(1),P(4)-bis(5'-adenosyl) tetraphosphate + H2O = 2 ADP + 2 H(+)</text>
        <dbReference type="Rhea" id="RHEA:24252"/>
        <dbReference type="ChEBI" id="CHEBI:15377"/>
        <dbReference type="ChEBI" id="CHEBI:15378"/>
        <dbReference type="ChEBI" id="CHEBI:58141"/>
        <dbReference type="ChEBI" id="CHEBI:456216"/>
        <dbReference type="EC" id="3.6.1.41"/>
    </reaction>
</comment>
<evidence type="ECO:0000256" key="8">
    <source>
        <dbReference type="ARBA" id="ARBA00049417"/>
    </source>
</evidence>
<evidence type="ECO:0000256" key="4">
    <source>
        <dbReference type="ARBA" id="ARBA00022801"/>
    </source>
</evidence>
<dbReference type="SUPFAM" id="SSF56300">
    <property type="entry name" value="Metallo-dependent phosphatases"/>
    <property type="match status" value="1"/>
</dbReference>
<dbReference type="InterPro" id="IPR004843">
    <property type="entry name" value="Calcineurin-like_PHP"/>
</dbReference>
<comment type="function">
    <text evidence="1">Hydrolyzes diadenosine 5',5'''-P1,P4-tetraphosphate to yield ADP.</text>
</comment>
<dbReference type="Pfam" id="PF00149">
    <property type="entry name" value="Metallophos"/>
    <property type="match status" value="1"/>
</dbReference>
<name>A0A0B4XM80_9GAMM</name>
<dbReference type="EMBL" id="CP004387">
    <property type="protein sequence ID" value="AJD49399.1"/>
    <property type="molecule type" value="Genomic_DNA"/>
</dbReference>
<evidence type="ECO:0000256" key="3">
    <source>
        <dbReference type="ARBA" id="ARBA00012506"/>
    </source>
</evidence>
<dbReference type="AlphaFoldDB" id="A0A0B4XM80"/>
<dbReference type="Gene3D" id="3.60.21.10">
    <property type="match status" value="1"/>
</dbReference>
<dbReference type="Proteomes" id="UP000006764">
    <property type="component" value="Chromosome"/>
</dbReference>
<evidence type="ECO:0000259" key="9">
    <source>
        <dbReference type="Pfam" id="PF00149"/>
    </source>
</evidence>
<dbReference type="GO" id="GO:0008803">
    <property type="term" value="F:bis(5'-nucleosyl)-tetraphosphatase (symmetrical) activity"/>
    <property type="evidence" value="ECO:0007669"/>
    <property type="project" value="UniProtKB-EC"/>
</dbReference>
<keyword evidence="11" id="KW-1185">Reference proteome</keyword>
<dbReference type="OrthoDB" id="9807890at2"/>
<dbReference type="CDD" id="cd07422">
    <property type="entry name" value="MPP_ApaH"/>
    <property type="match status" value="1"/>
</dbReference>
<dbReference type="NCBIfam" id="NF001204">
    <property type="entry name" value="PRK00166.1"/>
    <property type="match status" value="1"/>
</dbReference>
<dbReference type="STRING" id="391936.S7S_14935"/>
<dbReference type="PANTHER" id="PTHR40942:SF4">
    <property type="entry name" value="CYTOCHROME C5"/>
    <property type="match status" value="1"/>
</dbReference>
<reference evidence="10 11" key="1">
    <citation type="journal article" date="2012" name="J. Bacteriol.">
        <title>Genome sequence of an alkane-degrading bacterium, Alcanivorax pacificus type strain W11-5, isolated from deep sea sediment.</title>
        <authorList>
            <person name="Lai Q."/>
            <person name="Shao Z."/>
        </authorList>
    </citation>
    <scope>NUCLEOTIDE SEQUENCE [LARGE SCALE GENOMIC DNA]</scope>
    <source>
        <strain evidence="10 11">W11-5</strain>
    </source>
</reference>
<dbReference type="PANTHER" id="PTHR40942">
    <property type="match status" value="1"/>
</dbReference>
<proteinExistence type="inferred from homology"/>
<dbReference type="InterPro" id="IPR029052">
    <property type="entry name" value="Metallo-depent_PP-like"/>
</dbReference>
<keyword evidence="4 10" id="KW-0378">Hydrolase</keyword>
<evidence type="ECO:0000313" key="10">
    <source>
        <dbReference type="EMBL" id="AJD49399.1"/>
    </source>
</evidence>
<protein>
    <recommendedName>
        <fullName evidence="3">bis(5'-nucleosyl)-tetraphosphatase (symmetrical)</fullName>
        <ecNumber evidence="3">3.6.1.41</ecNumber>
    </recommendedName>
    <alternativeName>
        <fullName evidence="6">Ap4A hydrolase</fullName>
    </alternativeName>
    <alternativeName>
        <fullName evidence="5">Diadenosine 5',5'''-P1,P4-tetraphosphate pyrophosphohydrolase</fullName>
    </alternativeName>
    <alternativeName>
        <fullName evidence="7">Diadenosine tetraphosphatase</fullName>
    </alternativeName>
</protein>
<comment type="similarity">
    <text evidence="2">Belongs to the Ap4A hydrolase family.</text>
</comment>
<dbReference type="InterPro" id="IPR004617">
    <property type="entry name" value="ApaH"/>
</dbReference>
<evidence type="ECO:0000256" key="5">
    <source>
        <dbReference type="ARBA" id="ARBA00031248"/>
    </source>
</evidence>
<dbReference type="RefSeq" id="WP_008733675.1">
    <property type="nucleotide sequence ID" value="NZ_CP004387.1"/>
</dbReference>
<evidence type="ECO:0000256" key="7">
    <source>
        <dbReference type="ARBA" id="ARBA00033210"/>
    </source>
</evidence>
<dbReference type="PIRSF" id="PIRSF000903">
    <property type="entry name" value="B5n-ttraPtase_sm"/>
    <property type="match status" value="1"/>
</dbReference>